<dbReference type="Gene3D" id="3.40.190.10">
    <property type="entry name" value="Periplasmic binding protein-like II"/>
    <property type="match status" value="2"/>
</dbReference>
<dbReference type="AlphaFoldDB" id="A0A1T4WYW5"/>
<dbReference type="PANTHER" id="PTHR30346:SF29">
    <property type="entry name" value="LYSR SUBSTRATE-BINDING"/>
    <property type="match status" value="1"/>
</dbReference>
<evidence type="ECO:0000256" key="4">
    <source>
        <dbReference type="ARBA" id="ARBA00023163"/>
    </source>
</evidence>
<dbReference type="GO" id="GO:0003700">
    <property type="term" value="F:DNA-binding transcription factor activity"/>
    <property type="evidence" value="ECO:0007669"/>
    <property type="project" value="InterPro"/>
</dbReference>
<dbReference type="GO" id="GO:0003677">
    <property type="term" value="F:DNA binding"/>
    <property type="evidence" value="ECO:0007669"/>
    <property type="project" value="UniProtKB-KW"/>
</dbReference>
<name>A0A1T4WYW5_9MICO</name>
<protein>
    <submittedName>
        <fullName evidence="6">DNA-binding transcriptional regulator, LysR family</fullName>
    </submittedName>
</protein>
<dbReference type="InterPro" id="IPR005119">
    <property type="entry name" value="LysR_subst-bd"/>
</dbReference>
<dbReference type="CDD" id="cd08423">
    <property type="entry name" value="PBP2_LTTR_like_6"/>
    <property type="match status" value="1"/>
</dbReference>
<evidence type="ECO:0000256" key="3">
    <source>
        <dbReference type="ARBA" id="ARBA00023125"/>
    </source>
</evidence>
<accession>A0A1T4WYW5</accession>
<evidence type="ECO:0000313" key="6">
    <source>
        <dbReference type="EMBL" id="SKA82045.1"/>
    </source>
</evidence>
<proteinExistence type="inferred from homology"/>
<keyword evidence="4" id="KW-0804">Transcription</keyword>
<gene>
    <name evidence="6" type="ORF">SAMN06295879_0423</name>
</gene>
<organism evidence="6 7">
    <name type="scientific">Agreia bicolorata</name>
    <dbReference type="NCBI Taxonomy" id="110935"/>
    <lineage>
        <taxon>Bacteria</taxon>
        <taxon>Bacillati</taxon>
        <taxon>Actinomycetota</taxon>
        <taxon>Actinomycetes</taxon>
        <taxon>Micrococcales</taxon>
        <taxon>Microbacteriaceae</taxon>
        <taxon>Agreia</taxon>
    </lineage>
</organism>
<dbReference type="SUPFAM" id="SSF53850">
    <property type="entry name" value="Periplasmic binding protein-like II"/>
    <property type="match status" value="1"/>
</dbReference>
<evidence type="ECO:0000256" key="1">
    <source>
        <dbReference type="ARBA" id="ARBA00009437"/>
    </source>
</evidence>
<dbReference type="InterPro" id="IPR000847">
    <property type="entry name" value="LysR_HTH_N"/>
</dbReference>
<dbReference type="EMBL" id="FUYG01000001">
    <property type="protein sequence ID" value="SKA82045.1"/>
    <property type="molecule type" value="Genomic_DNA"/>
</dbReference>
<dbReference type="PANTHER" id="PTHR30346">
    <property type="entry name" value="TRANSCRIPTIONAL DUAL REGULATOR HCAR-RELATED"/>
    <property type="match status" value="1"/>
</dbReference>
<dbReference type="InterPro" id="IPR036388">
    <property type="entry name" value="WH-like_DNA-bd_sf"/>
</dbReference>
<dbReference type="InterPro" id="IPR036390">
    <property type="entry name" value="WH_DNA-bd_sf"/>
</dbReference>
<dbReference type="PROSITE" id="PS50931">
    <property type="entry name" value="HTH_LYSR"/>
    <property type="match status" value="1"/>
</dbReference>
<feature type="domain" description="HTH lysR-type" evidence="5">
    <location>
        <begin position="2"/>
        <end position="59"/>
    </location>
</feature>
<dbReference type="GO" id="GO:0032993">
    <property type="term" value="C:protein-DNA complex"/>
    <property type="evidence" value="ECO:0007669"/>
    <property type="project" value="TreeGrafter"/>
</dbReference>
<keyword evidence="2" id="KW-0805">Transcription regulation</keyword>
<dbReference type="SUPFAM" id="SSF46785">
    <property type="entry name" value="Winged helix' DNA-binding domain"/>
    <property type="match status" value="1"/>
</dbReference>
<evidence type="ECO:0000259" key="5">
    <source>
        <dbReference type="PROSITE" id="PS50931"/>
    </source>
</evidence>
<dbReference type="Proteomes" id="UP000189735">
    <property type="component" value="Unassembled WGS sequence"/>
</dbReference>
<evidence type="ECO:0000313" key="7">
    <source>
        <dbReference type="Proteomes" id="UP000189735"/>
    </source>
</evidence>
<sequence>MIDVRKLRLLSALQRLGTISAVADEMHLSAPGVSMQLTAFEKELGVGLTRRRGRGVVLTAAGQALASHGREILDRLSLAELELDSLRTGTVGRYTLTAFPSAARTFVAETCRRLVGRDESALELRITTAEPDDAVEALASGRADLAVIHSYTNVPRDLPSGLDSRLLGSEPVWLAVPATQVRDTTRTVDLADFSSSSWIAPTADVTCFTMMERACGLAGFRPRIVAESMDFGVQLELVSAGIGVALVPALTVSHLPQGVELVQLAAPVRRSVHLAARTSDFADPGIRNLIGYLGDAARPHLAVEPLTA</sequence>
<evidence type="ECO:0000256" key="2">
    <source>
        <dbReference type="ARBA" id="ARBA00023015"/>
    </source>
</evidence>
<dbReference type="Pfam" id="PF00126">
    <property type="entry name" value="HTH_1"/>
    <property type="match status" value="1"/>
</dbReference>
<dbReference type="Gene3D" id="1.10.10.10">
    <property type="entry name" value="Winged helix-like DNA-binding domain superfamily/Winged helix DNA-binding domain"/>
    <property type="match status" value="1"/>
</dbReference>
<comment type="similarity">
    <text evidence="1">Belongs to the LysR transcriptional regulatory family.</text>
</comment>
<dbReference type="Pfam" id="PF03466">
    <property type="entry name" value="LysR_substrate"/>
    <property type="match status" value="1"/>
</dbReference>
<keyword evidence="3 6" id="KW-0238">DNA-binding</keyword>
<reference evidence="7" key="1">
    <citation type="submission" date="2017-02" db="EMBL/GenBank/DDBJ databases">
        <authorList>
            <person name="Varghese N."/>
            <person name="Submissions S."/>
        </authorList>
    </citation>
    <scope>NUCLEOTIDE SEQUENCE [LARGE SCALE GENOMIC DNA]</scope>
    <source>
        <strain evidence="7">VKM Ac-2052</strain>
    </source>
</reference>